<dbReference type="Pfam" id="PF03169">
    <property type="entry name" value="OPT"/>
    <property type="match status" value="1"/>
</dbReference>
<evidence type="ECO:0000256" key="8">
    <source>
        <dbReference type="ARBA" id="ARBA00023136"/>
    </source>
</evidence>
<evidence type="ECO:0000256" key="2">
    <source>
        <dbReference type="ARBA" id="ARBA00005484"/>
    </source>
</evidence>
<dbReference type="NCBIfam" id="TIGR00727">
    <property type="entry name" value="ISP4_OPT"/>
    <property type="match status" value="1"/>
</dbReference>
<proteinExistence type="inferred from homology"/>
<dbReference type="AlphaFoldDB" id="A0A922JRI5"/>
<evidence type="ECO:0000256" key="4">
    <source>
        <dbReference type="ARBA" id="ARBA00022692"/>
    </source>
</evidence>
<keyword evidence="5" id="KW-0571">Peptide transport</keyword>
<reference evidence="10" key="1">
    <citation type="submission" date="2021-01" db="EMBL/GenBank/DDBJ databases">
        <authorList>
            <person name="Lovell J.T."/>
            <person name="Bentley N."/>
            <person name="Bhattarai G."/>
            <person name="Jenkins J.W."/>
            <person name="Sreedasyam A."/>
            <person name="Alarcon Y."/>
            <person name="Bock C."/>
            <person name="Boston L."/>
            <person name="Carlson J."/>
            <person name="Cervantes K."/>
            <person name="Clermont K."/>
            <person name="Krom N."/>
            <person name="Kubenka K."/>
            <person name="Mamidi S."/>
            <person name="Mattison C."/>
            <person name="Monteros M."/>
            <person name="Pisani C."/>
            <person name="Plott C."/>
            <person name="Rajasekar S."/>
            <person name="Rhein H.S."/>
            <person name="Rohla C."/>
            <person name="Song M."/>
            <person name="Hilaire R.S."/>
            <person name="Shu S."/>
            <person name="Wells L."/>
            <person name="Wang X."/>
            <person name="Webber J."/>
            <person name="Heerema R.J."/>
            <person name="Klein P."/>
            <person name="Conner P."/>
            <person name="Grauke L."/>
            <person name="Grimwood J."/>
            <person name="Schmutz J."/>
            <person name="Randall J.J."/>
        </authorList>
    </citation>
    <scope>NUCLEOTIDE SEQUENCE</scope>
    <source>
        <tissue evidence="10">Leaf</tissue>
    </source>
</reference>
<feature type="transmembrane region" description="Helical" evidence="9">
    <location>
        <begin position="358"/>
        <end position="379"/>
    </location>
</feature>
<gene>
    <name evidence="10" type="ORF">I3842_05G195600</name>
</gene>
<dbReference type="PANTHER" id="PTHR22601">
    <property type="entry name" value="ISP4 LIKE PROTEIN"/>
    <property type="match status" value="1"/>
</dbReference>
<feature type="transmembrane region" description="Helical" evidence="9">
    <location>
        <begin position="591"/>
        <end position="612"/>
    </location>
</feature>
<feature type="transmembrane region" description="Helical" evidence="9">
    <location>
        <begin position="562"/>
        <end position="579"/>
    </location>
</feature>
<feature type="transmembrane region" description="Helical" evidence="9">
    <location>
        <begin position="272"/>
        <end position="294"/>
    </location>
</feature>
<sequence>MARVLPKRPFFEGTRLEFTLNPGPFNIKEHVLITIFANSGAGSVYAAHILSAVKLYYKRSLPILPAFLIMLTTQVLGFGWAGLFRKYLVEPATMWWPSNLVQVALFRALHEKEKRPKGYTTRTQFFLLVLICSFAYYVLPGYLFFMLTSMSWVCWIAPKSVLVQQLGSGLEGLGIGSFGIDWSTISSYLGSPLASPWFATANTAVGFLLVMYVMTPISYWFDFYNAKTFPIYSNNLFTSNGSEYNILSIINSRFHLDRATYGQMGPVHLSTFFAMTYGVGFATLTATVVHVLLFSGSDLWEQTKSAFGGSKKEDIHTRLMKKYKSVPTWWFLVILVLNIALIMYACMHYNESLQLPWWGVLLACGIAIFFTLPIGIIAATTNQMPGLNIITEYIIGYMYPERPVANMCFKVYGYISMTQALTFLADFKLGHYMKIPPRSMFLAQVVGTLLAVIVYTGTAWWLMESIPHLCDTSMLPKDSPWTCPMDRVFFDASVIWGLVGPRRIFGNLGEYGNVNWFFLGGAIAPFLVWLAHKAFPKQSWIRLIHMPVLLGATSMMPPASAVNYTSWIIVGFLSGYVVFRYRPEWWKRYNYVLSGGLDAGTAFMTVLLFVTMGSRGIDWWGNNVEGCPLASCPTAKGVVVDGCPVVY</sequence>
<dbReference type="EMBL" id="CM031829">
    <property type="protein sequence ID" value="KAG6714262.1"/>
    <property type="molecule type" value="Genomic_DNA"/>
</dbReference>
<keyword evidence="6" id="KW-0653">Protein transport</keyword>
<comment type="caution">
    <text evidence="10">The sequence shown here is derived from an EMBL/GenBank/DDBJ whole genome shotgun (WGS) entry which is preliminary data.</text>
</comment>
<evidence type="ECO:0008006" key="12">
    <source>
        <dbReference type="Google" id="ProtNLM"/>
    </source>
</evidence>
<dbReference type="EMBL" id="CM031829">
    <property type="protein sequence ID" value="KAG6714266.1"/>
    <property type="molecule type" value="Genomic_DNA"/>
</dbReference>
<feature type="transmembrane region" description="Helical" evidence="9">
    <location>
        <begin position="197"/>
        <end position="221"/>
    </location>
</feature>
<evidence type="ECO:0000256" key="3">
    <source>
        <dbReference type="ARBA" id="ARBA00022448"/>
    </source>
</evidence>
<accession>A0A922JRI5</accession>
<protein>
    <recommendedName>
        <fullName evidence="12">Oligopeptide transporter</fullName>
    </recommendedName>
</protein>
<evidence type="ECO:0000256" key="7">
    <source>
        <dbReference type="ARBA" id="ARBA00022989"/>
    </source>
</evidence>
<dbReference type="InterPro" id="IPR004813">
    <property type="entry name" value="OPT"/>
</dbReference>
<keyword evidence="8 9" id="KW-0472">Membrane</keyword>
<keyword evidence="3" id="KW-0813">Transport</keyword>
<organism evidence="10 11">
    <name type="scientific">Carya illinoinensis</name>
    <name type="common">Pecan</name>
    <dbReference type="NCBI Taxonomy" id="32201"/>
    <lineage>
        <taxon>Eukaryota</taxon>
        <taxon>Viridiplantae</taxon>
        <taxon>Streptophyta</taxon>
        <taxon>Embryophyta</taxon>
        <taxon>Tracheophyta</taxon>
        <taxon>Spermatophyta</taxon>
        <taxon>Magnoliopsida</taxon>
        <taxon>eudicotyledons</taxon>
        <taxon>Gunneridae</taxon>
        <taxon>Pentapetalae</taxon>
        <taxon>rosids</taxon>
        <taxon>fabids</taxon>
        <taxon>Fagales</taxon>
        <taxon>Juglandaceae</taxon>
        <taxon>Carya</taxon>
    </lineage>
</organism>
<keyword evidence="4 9" id="KW-0812">Transmembrane</keyword>
<comment type="similarity">
    <text evidence="2">Belongs to the oligopeptide OPT transporter (TC 2.A.67.1) family.</text>
</comment>
<dbReference type="InterPro" id="IPR004648">
    <property type="entry name" value="Oligpept_transpt"/>
</dbReference>
<dbReference type="NCBIfam" id="TIGR00728">
    <property type="entry name" value="OPT_sfam"/>
    <property type="match status" value="1"/>
</dbReference>
<evidence type="ECO:0000256" key="9">
    <source>
        <dbReference type="SAM" id="Phobius"/>
    </source>
</evidence>
<feature type="transmembrane region" description="Helical" evidence="9">
    <location>
        <begin position="31"/>
        <end position="57"/>
    </location>
</feature>
<feature type="transmembrane region" description="Helical" evidence="9">
    <location>
        <begin position="514"/>
        <end position="532"/>
    </location>
</feature>
<dbReference type="GO" id="GO:0035673">
    <property type="term" value="F:oligopeptide transmembrane transporter activity"/>
    <property type="evidence" value="ECO:0007669"/>
    <property type="project" value="InterPro"/>
</dbReference>
<dbReference type="GO" id="GO:0015031">
    <property type="term" value="P:protein transport"/>
    <property type="evidence" value="ECO:0007669"/>
    <property type="project" value="UniProtKB-KW"/>
</dbReference>
<comment type="subcellular location">
    <subcellularLocation>
        <location evidence="1">Membrane</location>
        <topology evidence="1">Multi-pass membrane protein</topology>
    </subcellularLocation>
</comment>
<keyword evidence="7 9" id="KW-1133">Transmembrane helix</keyword>
<evidence type="ECO:0000256" key="5">
    <source>
        <dbReference type="ARBA" id="ARBA00022856"/>
    </source>
</evidence>
<evidence type="ECO:0000256" key="6">
    <source>
        <dbReference type="ARBA" id="ARBA00022927"/>
    </source>
</evidence>
<evidence type="ECO:0000256" key="1">
    <source>
        <dbReference type="ARBA" id="ARBA00004141"/>
    </source>
</evidence>
<dbReference type="Proteomes" id="UP000811246">
    <property type="component" value="Chromosome 5"/>
</dbReference>
<feature type="transmembrane region" description="Helical" evidence="9">
    <location>
        <begin position="63"/>
        <end position="84"/>
    </location>
</feature>
<feature type="transmembrane region" description="Helical" evidence="9">
    <location>
        <begin position="411"/>
        <end position="429"/>
    </location>
</feature>
<feature type="transmembrane region" description="Helical" evidence="9">
    <location>
        <begin position="125"/>
        <end position="145"/>
    </location>
</feature>
<dbReference type="GO" id="GO:0016020">
    <property type="term" value="C:membrane"/>
    <property type="evidence" value="ECO:0007669"/>
    <property type="project" value="UniProtKB-SubCell"/>
</dbReference>
<evidence type="ECO:0000313" key="11">
    <source>
        <dbReference type="Proteomes" id="UP000811246"/>
    </source>
</evidence>
<feature type="transmembrane region" description="Helical" evidence="9">
    <location>
        <begin position="328"/>
        <end position="346"/>
    </location>
</feature>
<feature type="transmembrane region" description="Helical" evidence="9">
    <location>
        <begin position="441"/>
        <end position="463"/>
    </location>
</feature>
<name>A0A922JRI5_CARIL</name>
<evidence type="ECO:0000313" key="10">
    <source>
        <dbReference type="EMBL" id="KAG6714262.1"/>
    </source>
</evidence>